<name>A0A8C6GWD5_MUSSI</name>
<comment type="subcellular location">
    <subcellularLocation>
        <location evidence="1">Membrane</location>
        <topology evidence="1">Single-pass type I membrane protein</topology>
    </subcellularLocation>
</comment>
<dbReference type="Pfam" id="PF07654">
    <property type="entry name" value="C1-set"/>
    <property type="match status" value="1"/>
</dbReference>
<dbReference type="Gene3D" id="2.60.40.10">
    <property type="entry name" value="Immunoglobulins"/>
    <property type="match status" value="1"/>
</dbReference>
<dbReference type="InterPro" id="IPR036179">
    <property type="entry name" value="Ig-like_dom_sf"/>
</dbReference>
<dbReference type="GO" id="GO:0042613">
    <property type="term" value="C:MHC class II protein complex"/>
    <property type="evidence" value="ECO:0007669"/>
    <property type="project" value="UniProtKB-KW"/>
</dbReference>
<keyword evidence="3 11" id="KW-0812">Transmembrane</keyword>
<dbReference type="CDD" id="cd20998">
    <property type="entry name" value="IgC1_MHC_II_beta_I-E"/>
    <property type="match status" value="1"/>
</dbReference>
<keyword evidence="8" id="KW-1015">Disulfide bond</keyword>
<evidence type="ECO:0000313" key="14">
    <source>
        <dbReference type="Proteomes" id="UP000694415"/>
    </source>
</evidence>
<dbReference type="Proteomes" id="UP000694415">
    <property type="component" value="Unplaced"/>
</dbReference>
<feature type="domain" description="Ig-like" evidence="12">
    <location>
        <begin position="131"/>
        <end position="221"/>
    </location>
</feature>
<dbReference type="FunFam" id="3.10.320.10:FF:000001">
    <property type="entry name" value="HLA class II histocompatibility antigen, DRB1-1 beta chain"/>
    <property type="match status" value="1"/>
</dbReference>
<dbReference type="PROSITE" id="PS50835">
    <property type="entry name" value="IG_LIKE"/>
    <property type="match status" value="1"/>
</dbReference>
<dbReference type="Pfam" id="PF00969">
    <property type="entry name" value="MHC_II_beta"/>
    <property type="match status" value="1"/>
</dbReference>
<dbReference type="SMART" id="SM00921">
    <property type="entry name" value="MHC_II_beta"/>
    <property type="match status" value="1"/>
</dbReference>
<dbReference type="GeneTree" id="ENSGT00940000155371"/>
<keyword evidence="10" id="KW-0491">MHC II</keyword>
<dbReference type="PANTHER" id="PTHR19944:SF99">
    <property type="entry name" value="HLA CLASS II HISTOCOMPATIBILITY ANTIGEN, DRB1 BETA CHAIN"/>
    <property type="match status" value="1"/>
</dbReference>
<evidence type="ECO:0000256" key="4">
    <source>
        <dbReference type="ARBA" id="ARBA00022859"/>
    </source>
</evidence>
<dbReference type="InterPro" id="IPR050160">
    <property type="entry name" value="MHC/Immunoglobulin"/>
</dbReference>
<dbReference type="FunFam" id="2.60.40.10:FF:000116">
    <property type="entry name" value="HLA class II histocompatibility antigen, DRB1-1 beta chain"/>
    <property type="match status" value="1"/>
</dbReference>
<evidence type="ECO:0000256" key="11">
    <source>
        <dbReference type="SAM" id="Phobius"/>
    </source>
</evidence>
<dbReference type="SUPFAM" id="SSF54452">
    <property type="entry name" value="MHC antigen-recognition domain"/>
    <property type="match status" value="1"/>
</dbReference>
<dbReference type="Gene3D" id="3.10.320.10">
    <property type="entry name" value="Class II Histocompatibility Antigen, M Beta Chain, Chain B, domain 1"/>
    <property type="match status" value="1"/>
</dbReference>
<organism evidence="13 14">
    <name type="scientific">Mus spicilegus</name>
    <name type="common">Mound-building mouse</name>
    <dbReference type="NCBI Taxonomy" id="10103"/>
    <lineage>
        <taxon>Eukaryota</taxon>
        <taxon>Metazoa</taxon>
        <taxon>Chordata</taxon>
        <taxon>Craniata</taxon>
        <taxon>Vertebrata</taxon>
        <taxon>Euteleostomi</taxon>
        <taxon>Mammalia</taxon>
        <taxon>Eutheria</taxon>
        <taxon>Euarchontoglires</taxon>
        <taxon>Glires</taxon>
        <taxon>Rodentia</taxon>
        <taxon>Myomorpha</taxon>
        <taxon>Muroidea</taxon>
        <taxon>Muridae</taxon>
        <taxon>Murinae</taxon>
        <taxon>Mus</taxon>
        <taxon>Mus</taxon>
    </lineage>
</organism>
<keyword evidence="5 11" id="KW-1133">Transmembrane helix</keyword>
<sequence>CGDLRSEQGRTWVWSVIRAAERDSGILSAEKKITLVSTAQFLEQFKFECYFYNGTQRVRLLVRSIYNREEYARFDSDVGEYRAVTELGRPDAEYWNSQKEVLEQKRAEVDTVCRHNYEISDKFLVPRRAEPTVTVYPTKTQPLEHHNLLVCSVSDFYPGNIEVRWFRNGKEEKTGIVSTGLVRNGDWTFQTLVMLETVPQSGEVYTCQMEHPSLTDPVTVEWKAQSTSAQNKMLSGVGGFVLGLLFLGAGLFIYFRNQKGQSGLQPTGLLS</sequence>
<evidence type="ECO:0000313" key="13">
    <source>
        <dbReference type="Ensembl" id="ENSMSIP00000012423.1"/>
    </source>
</evidence>
<dbReference type="SUPFAM" id="SSF48726">
    <property type="entry name" value="Immunoglobulin"/>
    <property type="match status" value="1"/>
</dbReference>
<evidence type="ECO:0000256" key="2">
    <source>
        <dbReference type="ARBA" id="ARBA00007394"/>
    </source>
</evidence>
<keyword evidence="14" id="KW-1185">Reference proteome</keyword>
<reference evidence="13" key="1">
    <citation type="submission" date="2025-08" db="UniProtKB">
        <authorList>
            <consortium name="Ensembl"/>
        </authorList>
    </citation>
    <scope>IDENTIFICATION</scope>
</reference>
<evidence type="ECO:0000256" key="8">
    <source>
        <dbReference type="ARBA" id="ARBA00023157"/>
    </source>
</evidence>
<keyword evidence="7 11" id="KW-0472">Membrane</keyword>
<keyword evidence="4" id="KW-0391">Immunity</keyword>
<dbReference type="SMART" id="SM00407">
    <property type="entry name" value="IGc1"/>
    <property type="match status" value="1"/>
</dbReference>
<evidence type="ECO:0000256" key="10">
    <source>
        <dbReference type="ARBA" id="ARBA00023182"/>
    </source>
</evidence>
<evidence type="ECO:0000256" key="7">
    <source>
        <dbReference type="ARBA" id="ARBA00023136"/>
    </source>
</evidence>
<keyword evidence="6" id="KW-1064">Adaptive immunity</keyword>
<evidence type="ECO:0000256" key="1">
    <source>
        <dbReference type="ARBA" id="ARBA00004479"/>
    </source>
</evidence>
<feature type="transmembrane region" description="Helical" evidence="11">
    <location>
        <begin position="233"/>
        <end position="255"/>
    </location>
</feature>
<dbReference type="InterPro" id="IPR007110">
    <property type="entry name" value="Ig-like_dom"/>
</dbReference>
<dbReference type="InterPro" id="IPR014745">
    <property type="entry name" value="MHC_II_a/b_N"/>
</dbReference>
<dbReference type="InterPro" id="IPR003597">
    <property type="entry name" value="Ig_C1-set"/>
</dbReference>
<evidence type="ECO:0000256" key="5">
    <source>
        <dbReference type="ARBA" id="ARBA00022989"/>
    </source>
</evidence>
<dbReference type="InterPro" id="IPR000353">
    <property type="entry name" value="MHC_II_b_N"/>
</dbReference>
<evidence type="ECO:0000259" key="12">
    <source>
        <dbReference type="PROSITE" id="PS50835"/>
    </source>
</evidence>
<keyword evidence="9" id="KW-0325">Glycoprotein</keyword>
<dbReference type="PANTHER" id="PTHR19944">
    <property type="entry name" value="MHC CLASS II-RELATED"/>
    <property type="match status" value="1"/>
</dbReference>
<reference evidence="13" key="2">
    <citation type="submission" date="2025-09" db="UniProtKB">
        <authorList>
            <consortium name="Ensembl"/>
        </authorList>
    </citation>
    <scope>IDENTIFICATION</scope>
</reference>
<dbReference type="GO" id="GO:0002250">
    <property type="term" value="P:adaptive immune response"/>
    <property type="evidence" value="ECO:0007669"/>
    <property type="project" value="UniProtKB-KW"/>
</dbReference>
<dbReference type="GO" id="GO:0002504">
    <property type="term" value="P:antigen processing and presentation of peptide or polysaccharide antigen via MHC class II"/>
    <property type="evidence" value="ECO:0007669"/>
    <property type="project" value="UniProtKB-KW"/>
</dbReference>
<protein>
    <submittedName>
        <fullName evidence="13">Histocompatibility 2, class II antigen E beta</fullName>
    </submittedName>
</protein>
<evidence type="ECO:0000256" key="9">
    <source>
        <dbReference type="ARBA" id="ARBA00023180"/>
    </source>
</evidence>
<dbReference type="AlphaFoldDB" id="A0A8C6GWD5"/>
<dbReference type="Ensembl" id="ENSMSIT00000015755.1">
    <property type="protein sequence ID" value="ENSMSIP00000012423.1"/>
    <property type="gene ID" value="ENSMSIG00000010807.1"/>
</dbReference>
<dbReference type="InterPro" id="IPR011162">
    <property type="entry name" value="MHC_I/II-like_Ag-recog"/>
</dbReference>
<dbReference type="InterPro" id="IPR013783">
    <property type="entry name" value="Ig-like_fold"/>
</dbReference>
<proteinExistence type="inferred from homology"/>
<evidence type="ECO:0000256" key="3">
    <source>
        <dbReference type="ARBA" id="ARBA00022692"/>
    </source>
</evidence>
<accession>A0A8C6GWD5</accession>
<comment type="similarity">
    <text evidence="2">Belongs to the MHC class II family.</text>
</comment>
<evidence type="ECO:0000256" key="6">
    <source>
        <dbReference type="ARBA" id="ARBA00023130"/>
    </source>
</evidence>